<keyword evidence="1" id="KW-0436">Ligase</keyword>
<dbReference type="Gene3D" id="3.30.470.20">
    <property type="entry name" value="ATP-grasp fold, B domain"/>
    <property type="match status" value="1"/>
</dbReference>
<dbReference type="PANTHER" id="PTHR43585:SF2">
    <property type="entry name" value="ATP-GRASP ENZYME FSQD"/>
    <property type="match status" value="1"/>
</dbReference>
<dbReference type="Proteomes" id="UP000885750">
    <property type="component" value="Unassembled WGS sequence"/>
</dbReference>
<dbReference type="PROSITE" id="PS50975">
    <property type="entry name" value="ATP_GRASP"/>
    <property type="match status" value="1"/>
</dbReference>
<dbReference type="Gene3D" id="3.40.50.20">
    <property type="match status" value="1"/>
</dbReference>
<name>A0A7V2SZB2_LEUMU</name>
<dbReference type="InterPro" id="IPR016185">
    <property type="entry name" value="PreATP-grasp_dom_sf"/>
</dbReference>
<keyword evidence="2 4" id="KW-0547">Nucleotide-binding</keyword>
<keyword evidence="3 4" id="KW-0067">ATP-binding</keyword>
<proteinExistence type="predicted"/>
<reference evidence="6" key="1">
    <citation type="journal article" date="2020" name="mSystems">
        <title>Genome- and Community-Level Interaction Insights into Carbon Utilization and Element Cycling Functions of Hydrothermarchaeota in Hydrothermal Sediment.</title>
        <authorList>
            <person name="Zhou Z."/>
            <person name="Liu Y."/>
            <person name="Xu W."/>
            <person name="Pan J."/>
            <person name="Luo Z.H."/>
            <person name="Li M."/>
        </authorList>
    </citation>
    <scope>NUCLEOTIDE SEQUENCE [LARGE SCALE GENOMIC DNA]</scope>
    <source>
        <strain evidence="6">HyVt-493</strain>
    </source>
</reference>
<dbReference type="PANTHER" id="PTHR43585">
    <property type="entry name" value="FUMIPYRROLE BIOSYNTHESIS PROTEIN C"/>
    <property type="match status" value="1"/>
</dbReference>
<feature type="domain" description="ATP-grasp" evidence="5">
    <location>
        <begin position="109"/>
        <end position="300"/>
    </location>
</feature>
<evidence type="ECO:0000256" key="3">
    <source>
        <dbReference type="ARBA" id="ARBA00022840"/>
    </source>
</evidence>
<evidence type="ECO:0000256" key="1">
    <source>
        <dbReference type="ARBA" id="ARBA00022598"/>
    </source>
</evidence>
<comment type="caution">
    <text evidence="6">The sequence shown here is derived from an EMBL/GenBank/DDBJ whole genome shotgun (WGS) entry which is preliminary data.</text>
</comment>
<evidence type="ECO:0000256" key="2">
    <source>
        <dbReference type="ARBA" id="ARBA00022741"/>
    </source>
</evidence>
<dbReference type="AlphaFoldDB" id="A0A7V2SZB2"/>
<protein>
    <submittedName>
        <fullName evidence="6">ATP-grasp domain-containing protein</fullName>
    </submittedName>
</protein>
<accession>A0A7V2SZB2</accession>
<dbReference type="GO" id="GO:0016874">
    <property type="term" value="F:ligase activity"/>
    <property type="evidence" value="ECO:0007669"/>
    <property type="project" value="UniProtKB-KW"/>
</dbReference>
<dbReference type="EMBL" id="DRMS01000198">
    <property type="protein sequence ID" value="HFC92204.1"/>
    <property type="molecule type" value="Genomic_DNA"/>
</dbReference>
<evidence type="ECO:0000313" key="6">
    <source>
        <dbReference type="EMBL" id="HFC92204.1"/>
    </source>
</evidence>
<dbReference type="GO" id="GO:0005524">
    <property type="term" value="F:ATP binding"/>
    <property type="evidence" value="ECO:0007669"/>
    <property type="project" value="UniProtKB-UniRule"/>
</dbReference>
<dbReference type="GO" id="GO:0046872">
    <property type="term" value="F:metal ion binding"/>
    <property type="evidence" value="ECO:0007669"/>
    <property type="project" value="InterPro"/>
</dbReference>
<dbReference type="SUPFAM" id="SSF52440">
    <property type="entry name" value="PreATP-grasp domain"/>
    <property type="match status" value="1"/>
</dbReference>
<dbReference type="SUPFAM" id="SSF56059">
    <property type="entry name" value="Glutathione synthetase ATP-binding domain-like"/>
    <property type="match status" value="1"/>
</dbReference>
<dbReference type="Pfam" id="PF13535">
    <property type="entry name" value="ATP-grasp_4"/>
    <property type="match status" value="1"/>
</dbReference>
<dbReference type="InterPro" id="IPR011761">
    <property type="entry name" value="ATP-grasp"/>
</dbReference>
<dbReference type="InterPro" id="IPR052032">
    <property type="entry name" value="ATP-dep_AA_Ligase"/>
</dbReference>
<sequence length="397" mass="43582">MNKITLLVLGASLYQLNTILAAKQLGYRVITTDNLPDNPGHQLADKAYNVDITDLEGVLDIARKELIDGVIAACTDVGVPTAAYIANQCQLQGPTWPDCLQLINKSSFRNLLKKQKLLCPDYFIIGDSALSLPPSLPKGKWIIKPECSSGSKGVFILTSQADLRHYLSESFKFSPSNKCIIERFIEGQQGTCEGILKDGVIISHLITDRITAKPPYVVTQGHITPSQFSLQTQKELIGILENIFNDLGISNSPFDCDFIANSEGIYLLEVSPRMGGNGISRLVNITLGFDFVKYNVQQAVGQETIPIPVPRTTTASAVILFGVTQAGCLDYSKEGVDWASSQNWVNYIKIDYSKGSQVNPFCNGRERIGEALIVAKNLSELEQRIQQLIDQIAIKAE</sequence>
<evidence type="ECO:0000256" key="4">
    <source>
        <dbReference type="PROSITE-ProRule" id="PRU00409"/>
    </source>
</evidence>
<gene>
    <name evidence="6" type="ORF">ENJ51_05260</name>
</gene>
<organism evidence="6">
    <name type="scientific">Leucothrix mucor</name>
    <dbReference type="NCBI Taxonomy" id="45248"/>
    <lineage>
        <taxon>Bacteria</taxon>
        <taxon>Pseudomonadati</taxon>
        <taxon>Pseudomonadota</taxon>
        <taxon>Gammaproteobacteria</taxon>
        <taxon>Thiotrichales</taxon>
        <taxon>Thiotrichaceae</taxon>
        <taxon>Leucothrix</taxon>
    </lineage>
</organism>
<evidence type="ECO:0000259" key="5">
    <source>
        <dbReference type="PROSITE" id="PS50975"/>
    </source>
</evidence>